<dbReference type="EMBL" id="KF540231">
    <property type="protein sequence ID" value="AIF26416.1"/>
    <property type="molecule type" value="Genomic_DNA"/>
</dbReference>
<name>A0A0H3U7H8_9BACT</name>
<proteinExistence type="predicted"/>
<accession>A0A0H3U7H8</accession>
<reference evidence="1" key="1">
    <citation type="submission" date="2013-08" db="EMBL/GenBank/DDBJ databases">
        <title>Comparison of modified E. coli strains.</title>
        <authorList>
            <person name="Juergensen J."/>
            <person name="Bonge A."/>
            <person name="Streit W.R."/>
        </authorList>
    </citation>
    <scope>NUCLEOTIDE SEQUENCE</scope>
</reference>
<evidence type="ECO:0000313" key="1">
    <source>
        <dbReference type="EMBL" id="AIF26416.1"/>
    </source>
</evidence>
<dbReference type="PROSITE" id="PS51257">
    <property type="entry name" value="PROKAR_LIPOPROTEIN"/>
    <property type="match status" value="1"/>
</dbReference>
<sequence length="302" mass="35224">MNLRTLLGLGAALLFCSCDKETLTINYTLKEPVDLELYTEGYFSTLDQKGEERMGTVTATYVDLHYSQEGDSLKVSRKFSANNSRGYLKHSMPSELAWRIKNVNLTALDRDVAHIEGYEDGYDSVVARLPIPERWRKQLANKDYIPHLKRMEKHRWEMDHLIVGEIPTKGNITQLLKDRNRLNFALIQIDSVVVKGFENRDRRRCLDYVVYLHEKESFPYYIWEQHVNSKIVPESFQAYNRDQKAEYTVQYEVMIDPSNGVPCQEREVKVGVNTMVNPVLQDTATFTSYVTYERLYNVKRGE</sequence>
<dbReference type="AlphaFoldDB" id="A0A0H3U7H8"/>
<organism evidence="1">
    <name type="scientific">uncultured bacterium fosmid pJB18D1_contig I</name>
    <dbReference type="NCBI Taxonomy" id="1478057"/>
    <lineage>
        <taxon>Bacteria</taxon>
        <taxon>environmental samples</taxon>
    </lineage>
</organism>
<keyword evidence="1" id="KW-0449">Lipoprotein</keyword>
<protein>
    <submittedName>
        <fullName evidence="1">Putative lipoprotein</fullName>
    </submittedName>
</protein>